<evidence type="ECO:0000256" key="20">
    <source>
        <dbReference type="PROSITE-ProRule" id="PRU01355"/>
    </source>
</evidence>
<reference evidence="23" key="2">
    <citation type="submission" date="2021-08" db="EMBL/GenBank/DDBJ databases">
        <authorList>
            <person name="Eriksson T."/>
        </authorList>
    </citation>
    <scope>NUCLEOTIDE SEQUENCE</scope>
    <source>
        <strain evidence="23">Stoneville</strain>
        <tissue evidence="23">Whole head</tissue>
    </source>
</reference>
<dbReference type="CDD" id="cd06461">
    <property type="entry name" value="M2_ACE"/>
    <property type="match status" value="1"/>
</dbReference>
<dbReference type="AlphaFoldDB" id="A0A8J6HLE9"/>
<evidence type="ECO:0000256" key="11">
    <source>
        <dbReference type="ARBA" id="ARBA00036868"/>
    </source>
</evidence>
<feature type="binding site" evidence="15">
    <location>
        <position position="511"/>
    </location>
    <ligand>
        <name>chloride</name>
        <dbReference type="ChEBI" id="CHEBI:17996"/>
        <label>1</label>
    </ligand>
</feature>
<feature type="disulfide bond" evidence="17 20">
    <location>
        <begin position="341"/>
        <end position="359"/>
    </location>
</feature>
<dbReference type="PANTHER" id="PTHR10514:SF44">
    <property type="entry name" value="ANGIOTENSIN-CONVERTING ENZYME-RELATED"/>
    <property type="match status" value="1"/>
</dbReference>
<comment type="caution">
    <text evidence="23">The sequence shown here is derived from an EMBL/GenBank/DDBJ whole genome shotgun (WGS) entry which is preliminary data.</text>
</comment>
<evidence type="ECO:0000256" key="14">
    <source>
        <dbReference type="PIRSR" id="PIRSR601548-10"/>
    </source>
</evidence>
<feature type="active site" description="Proton acceptor 1" evidence="13">
    <location>
        <position position="373"/>
    </location>
</feature>
<keyword evidence="24" id="KW-1185">Reference proteome</keyword>
<organism evidence="23 24">
    <name type="scientific">Tenebrio molitor</name>
    <name type="common">Yellow mealworm beetle</name>
    <dbReference type="NCBI Taxonomy" id="7067"/>
    <lineage>
        <taxon>Eukaryota</taxon>
        <taxon>Metazoa</taxon>
        <taxon>Ecdysozoa</taxon>
        <taxon>Arthropoda</taxon>
        <taxon>Hexapoda</taxon>
        <taxon>Insecta</taxon>
        <taxon>Pterygota</taxon>
        <taxon>Neoptera</taxon>
        <taxon>Endopterygota</taxon>
        <taxon>Coleoptera</taxon>
        <taxon>Polyphaga</taxon>
        <taxon>Cucujiformia</taxon>
        <taxon>Tenebrionidae</taxon>
        <taxon>Tenebrio</taxon>
    </lineage>
</organism>
<feature type="binding site" evidence="16">
    <location>
        <position position="400"/>
    </location>
    <ligand>
        <name>Zn(2+)</name>
        <dbReference type="ChEBI" id="CHEBI:29105"/>
        <label>1</label>
        <note>catalytic</note>
    </ligand>
</feature>
<comment type="cofactor">
    <cofactor evidence="21">
        <name>Zn(2+)</name>
        <dbReference type="ChEBI" id="CHEBI:29105"/>
    </cofactor>
    <text evidence="21">Binds 1 zinc ion per subunit.</text>
</comment>
<evidence type="ECO:0000256" key="7">
    <source>
        <dbReference type="ARBA" id="ARBA00022833"/>
    </source>
</evidence>
<feature type="binding site" evidence="16">
    <location>
        <position position="372"/>
    </location>
    <ligand>
        <name>Zn(2+)</name>
        <dbReference type="ChEBI" id="CHEBI:29105"/>
        <label>1</label>
        <note>catalytic</note>
    </ligand>
</feature>
<proteinExistence type="inferred from homology"/>
<evidence type="ECO:0000256" key="8">
    <source>
        <dbReference type="ARBA" id="ARBA00023049"/>
    </source>
</evidence>
<dbReference type="InterPro" id="IPR001548">
    <property type="entry name" value="Peptidase_M2"/>
</dbReference>
<dbReference type="Gene3D" id="1.10.1370.30">
    <property type="match status" value="1"/>
</dbReference>
<feature type="binding site" evidence="15">
    <location>
        <position position="215"/>
    </location>
    <ligand>
        <name>chloride</name>
        <dbReference type="ChEBI" id="CHEBI:17996"/>
        <label>1</label>
    </ligand>
</feature>
<evidence type="ECO:0000256" key="5">
    <source>
        <dbReference type="ARBA" id="ARBA00022729"/>
    </source>
</evidence>
<dbReference type="Proteomes" id="UP000719412">
    <property type="component" value="Unassembled WGS sequence"/>
</dbReference>
<reference evidence="23" key="1">
    <citation type="journal article" date="2020" name="J Insects Food Feed">
        <title>The yellow mealworm (Tenebrio molitor) genome: a resource for the emerging insects as food and feed industry.</title>
        <authorList>
            <person name="Eriksson T."/>
            <person name="Andere A."/>
            <person name="Kelstrup H."/>
            <person name="Emery V."/>
            <person name="Picard C."/>
        </authorList>
    </citation>
    <scope>NUCLEOTIDE SEQUENCE</scope>
    <source>
        <strain evidence="23">Stoneville</strain>
        <tissue evidence="23">Whole head</tissue>
    </source>
</reference>
<feature type="binding site" evidence="19">
    <location>
        <position position="372"/>
    </location>
    <ligand>
        <name>Zn(2+)</name>
        <dbReference type="ChEBI" id="CHEBI:29105"/>
        <label>2</label>
        <note>catalytic</note>
    </ligand>
</feature>
<evidence type="ECO:0000256" key="17">
    <source>
        <dbReference type="PIRSR" id="PIRSR601548-4"/>
    </source>
</evidence>
<keyword evidence="10 14" id="KW-0325">Glycoprotein</keyword>
<feature type="binding site" evidence="19">
    <location>
        <position position="376"/>
    </location>
    <ligand>
        <name>Zn(2+)</name>
        <dbReference type="ChEBI" id="CHEBI:29105"/>
        <label>2</label>
        <note>catalytic</note>
    </ligand>
</feature>
<feature type="glycosylation site" description="N-linked (GlcNAc...) asparagine" evidence="14">
    <location>
        <position position="60"/>
    </location>
</feature>
<keyword evidence="4 16" id="KW-0479">Metal-binding</keyword>
<evidence type="ECO:0000256" key="19">
    <source>
        <dbReference type="PIRSR" id="PIRSR601548-8"/>
    </source>
</evidence>
<feature type="binding site" evidence="16">
    <location>
        <position position="376"/>
    </location>
    <ligand>
        <name>Zn(2+)</name>
        <dbReference type="ChEBI" id="CHEBI:29105"/>
        <label>1</label>
        <note>catalytic</note>
    </ligand>
</feature>
<dbReference type="EMBL" id="JABDTM020021558">
    <property type="protein sequence ID" value="KAH0816433.1"/>
    <property type="molecule type" value="Genomic_DNA"/>
</dbReference>
<dbReference type="PRINTS" id="PR00791">
    <property type="entry name" value="PEPDIPTASEA"/>
</dbReference>
<dbReference type="GO" id="GO:0008241">
    <property type="term" value="F:peptidyl-dipeptidase activity"/>
    <property type="evidence" value="ECO:0007669"/>
    <property type="project" value="UniProtKB-EC"/>
</dbReference>
<comment type="catalytic activity">
    <reaction evidence="11">
        <text>Release of a C-terminal dipeptide, oligopeptide-|-Xaa-Yaa, when Xaa is not Pro, and Yaa is neither Asp nor Glu. Thus, conversion of angiotensin I to angiotensin II, with increase in vasoconstrictor activity, but no action on angiotensin II.</text>
        <dbReference type="EC" id="3.4.15.1"/>
    </reaction>
</comment>
<feature type="glycosylation site" description="N-linked (GlcNAc...) asparagine; partial" evidence="14">
    <location>
        <position position="145"/>
    </location>
</feature>
<evidence type="ECO:0000256" key="18">
    <source>
        <dbReference type="PIRSR" id="PIRSR601548-6"/>
    </source>
</evidence>
<feature type="active site" description="Proton acceptor 2" evidence="18">
    <location>
        <position position="373"/>
    </location>
</feature>
<gene>
    <name evidence="23" type="ORF">GEV33_006358</name>
</gene>
<comment type="similarity">
    <text evidence="1 20 21">Belongs to the peptidase M2 family.</text>
</comment>
<dbReference type="PROSITE" id="PS52011">
    <property type="entry name" value="PEPTIDASE_M2"/>
    <property type="match status" value="1"/>
</dbReference>
<evidence type="ECO:0000256" key="2">
    <source>
        <dbReference type="ARBA" id="ARBA00022645"/>
    </source>
</evidence>
<keyword evidence="2 21" id="KW-0121">Carboxypeptidase</keyword>
<feature type="chain" id="PRO_5035192156" description="Angiotensin-converting enzyme" evidence="22">
    <location>
        <begin position="21"/>
        <end position="628"/>
    </location>
</feature>
<dbReference type="EC" id="3.4.-.-" evidence="21"/>
<keyword evidence="3 21" id="KW-0645">Protease</keyword>
<dbReference type="SUPFAM" id="SSF55486">
    <property type="entry name" value="Metalloproteases ('zincins'), catalytic domain"/>
    <property type="match status" value="1"/>
</dbReference>
<protein>
    <recommendedName>
        <fullName evidence="12 21">Angiotensin-converting enzyme</fullName>
        <ecNumber evidence="21">3.4.-.-</ecNumber>
    </recommendedName>
</protein>
<evidence type="ECO:0000256" key="15">
    <source>
        <dbReference type="PIRSR" id="PIRSR601548-2"/>
    </source>
</evidence>
<feature type="active site" description="Proton donor 1" evidence="13">
    <location>
        <position position="502"/>
    </location>
</feature>
<feature type="disulfide bond" evidence="17 20">
    <location>
        <begin position="527"/>
        <end position="545"/>
    </location>
</feature>
<evidence type="ECO:0000256" key="3">
    <source>
        <dbReference type="ARBA" id="ARBA00022670"/>
    </source>
</evidence>
<dbReference type="PANTHER" id="PTHR10514">
    <property type="entry name" value="ANGIOTENSIN-CONVERTING ENZYME"/>
    <property type="match status" value="1"/>
</dbReference>
<keyword evidence="5 22" id="KW-0732">Signal</keyword>
<keyword evidence="7 16" id="KW-0862">Zinc</keyword>
<dbReference type="Pfam" id="PF01401">
    <property type="entry name" value="Peptidase_M2"/>
    <property type="match status" value="1"/>
</dbReference>
<evidence type="ECO:0000256" key="9">
    <source>
        <dbReference type="ARBA" id="ARBA00023157"/>
    </source>
</evidence>
<evidence type="ECO:0000313" key="24">
    <source>
        <dbReference type="Proteomes" id="UP000719412"/>
    </source>
</evidence>
<evidence type="ECO:0000256" key="22">
    <source>
        <dbReference type="SAM" id="SignalP"/>
    </source>
</evidence>
<evidence type="ECO:0000256" key="12">
    <source>
        <dbReference type="ARBA" id="ARBA00039858"/>
    </source>
</evidence>
<evidence type="ECO:0000256" key="21">
    <source>
        <dbReference type="RuleBase" id="RU361144"/>
    </source>
</evidence>
<evidence type="ECO:0000256" key="13">
    <source>
        <dbReference type="PIRSR" id="PIRSR601548-1"/>
    </source>
</evidence>
<dbReference type="FunFam" id="1.10.1370.30:FF:000004">
    <property type="entry name" value="Angiotensin-converting enzyme"/>
    <property type="match status" value="1"/>
</dbReference>
<evidence type="ECO:0000256" key="6">
    <source>
        <dbReference type="ARBA" id="ARBA00022801"/>
    </source>
</evidence>
<accession>A0A8J6HLE9</accession>
<dbReference type="GO" id="GO:0008237">
    <property type="term" value="F:metallopeptidase activity"/>
    <property type="evidence" value="ECO:0007669"/>
    <property type="project" value="UniProtKB-KW"/>
</dbReference>
<evidence type="ECO:0000256" key="1">
    <source>
        <dbReference type="ARBA" id="ARBA00008139"/>
    </source>
</evidence>
<dbReference type="GO" id="GO:0005615">
    <property type="term" value="C:extracellular space"/>
    <property type="evidence" value="ECO:0007669"/>
    <property type="project" value="TreeGrafter"/>
</dbReference>
<keyword evidence="6 21" id="KW-0378">Hydrolase</keyword>
<evidence type="ECO:0000256" key="10">
    <source>
        <dbReference type="ARBA" id="ARBA00023180"/>
    </source>
</evidence>
<evidence type="ECO:0000256" key="4">
    <source>
        <dbReference type="ARBA" id="ARBA00022723"/>
    </source>
</evidence>
<keyword evidence="8 21" id="KW-0482">Metalloprotease</keyword>
<evidence type="ECO:0000313" key="23">
    <source>
        <dbReference type="EMBL" id="KAH0816433.1"/>
    </source>
</evidence>
<evidence type="ECO:0000256" key="16">
    <source>
        <dbReference type="PIRSR" id="PIRSR601548-3"/>
    </source>
</evidence>
<keyword evidence="9 17" id="KW-1015">Disulfide bond</keyword>
<name>A0A8J6HLE9_TENMO</name>
<feature type="active site" description="Proton donor 2" evidence="18">
    <location>
        <position position="502"/>
    </location>
</feature>
<feature type="signal peptide" evidence="22">
    <location>
        <begin position="1"/>
        <end position="20"/>
    </location>
</feature>
<feature type="disulfide bond" evidence="17 20">
    <location>
        <begin position="140"/>
        <end position="148"/>
    </location>
</feature>
<dbReference type="GO" id="GO:0006508">
    <property type="term" value="P:proteolysis"/>
    <property type="evidence" value="ECO:0007669"/>
    <property type="project" value="UniProtKB-KW"/>
</dbReference>
<dbReference type="GO" id="GO:0004180">
    <property type="term" value="F:carboxypeptidase activity"/>
    <property type="evidence" value="ECO:0007669"/>
    <property type="project" value="UniProtKB-KW"/>
</dbReference>
<dbReference type="GO" id="GO:0005886">
    <property type="term" value="C:plasma membrane"/>
    <property type="evidence" value="ECO:0007669"/>
    <property type="project" value="TreeGrafter"/>
</dbReference>
<feature type="binding site" evidence="19">
    <location>
        <position position="400"/>
    </location>
    <ligand>
        <name>Zn(2+)</name>
        <dbReference type="ChEBI" id="CHEBI:29105"/>
        <label>2</label>
        <note>catalytic</note>
    </ligand>
</feature>
<sequence>MRGTTTLLLLVLLCCRTGFTTNPEIEEEELRARDFIQLLNKKTEEQNNRLTLAHWAYASNITDANLQHQLAVSAEVAKERKENWLEVIKFNWNTFSDYDLKRQFKKYSKLGSDALPEEKLNRLNKITSEMEKIYSTAKICAFDNNSTCDLALEPELTQTLANSRNPEELKHVWVEWRNAVGPHCRLLFEEYVDLSNEAARLNNFTNTAESWLDGYEDPQFRQQIESLWEQLKPLYLQIHAYVRFQLKKKYGDVVSEKGPIPAHLLGNMWAQRWRNVAQFNLPYPDKEEVDLTAELRAQNYTVDKIFRTAEDFFKSINLTEMPQTFWERSILEKPKDREMVCHASAWDFYDRKDFRIKQCTAITMEHFTTAHHEMGHVEYFIQYKNQPVKFRRGANSGFHEAVGDLISLSVESRKHLRKIGLLKSESDDPENVLNNLFQIGLDKIVFLPFGYLMDLWRWDVFEGKITPDEYNCKWWELREKYQGVEPPVNRTDQDFDPAAKYHIIASVPYIRYFVSFVIQFQFHRAVCEKAGQYDANDPSKPLHECDIYQNTEAGNALKKMLQLGSSRPWPDAIEVLTGQRTMDASALLEYFKPLHKWLEQENKKNKVFIGWEKSTKGCVNTKDKAKPE</sequence>
<dbReference type="GO" id="GO:0046872">
    <property type="term" value="F:metal ion binding"/>
    <property type="evidence" value="ECO:0007669"/>
    <property type="project" value="UniProtKB-KW"/>
</dbReference>